<accession>A0ACC2DVB6</accession>
<dbReference type="EMBL" id="CM055095">
    <property type="protein sequence ID" value="KAJ7558144.1"/>
    <property type="molecule type" value="Genomic_DNA"/>
</dbReference>
<gene>
    <name evidence="1" type="ORF">O6H91_04G026300</name>
</gene>
<name>A0ACC2DVB6_DIPCM</name>
<evidence type="ECO:0000313" key="1">
    <source>
        <dbReference type="EMBL" id="KAJ7558144.1"/>
    </source>
</evidence>
<dbReference type="Proteomes" id="UP001162992">
    <property type="component" value="Chromosome 4"/>
</dbReference>
<sequence length="162" mass="18179">MPQAGPSLFSDLEPSSLAHTNPLSSELTKCFNWTTVFNNSFPKNSTFFVVTFRSVRSTNADDRLLYAADEAAQEEARNSGGLLHYWYGKLNSRRECLAMCIWESRESATRAIHKPAHAAAMRLSSEMYHSYSVDLHWLRVGADGNPIFEPFNAHAPPHSTNT</sequence>
<proteinExistence type="predicted"/>
<keyword evidence="2" id="KW-1185">Reference proteome</keyword>
<organism evidence="1 2">
    <name type="scientific">Diphasiastrum complanatum</name>
    <name type="common">Issler's clubmoss</name>
    <name type="synonym">Lycopodium complanatum</name>
    <dbReference type="NCBI Taxonomy" id="34168"/>
    <lineage>
        <taxon>Eukaryota</taxon>
        <taxon>Viridiplantae</taxon>
        <taxon>Streptophyta</taxon>
        <taxon>Embryophyta</taxon>
        <taxon>Tracheophyta</taxon>
        <taxon>Lycopodiopsida</taxon>
        <taxon>Lycopodiales</taxon>
        <taxon>Lycopodiaceae</taxon>
        <taxon>Lycopodioideae</taxon>
        <taxon>Diphasiastrum</taxon>
    </lineage>
</organism>
<reference evidence="2" key="1">
    <citation type="journal article" date="2024" name="Proc. Natl. Acad. Sci. U.S.A.">
        <title>Extraordinary preservation of gene collinearity over three hundred million years revealed in homosporous lycophytes.</title>
        <authorList>
            <person name="Li C."/>
            <person name="Wickell D."/>
            <person name="Kuo L.Y."/>
            <person name="Chen X."/>
            <person name="Nie B."/>
            <person name="Liao X."/>
            <person name="Peng D."/>
            <person name="Ji J."/>
            <person name="Jenkins J."/>
            <person name="Williams M."/>
            <person name="Shu S."/>
            <person name="Plott C."/>
            <person name="Barry K."/>
            <person name="Rajasekar S."/>
            <person name="Grimwood J."/>
            <person name="Han X."/>
            <person name="Sun S."/>
            <person name="Hou Z."/>
            <person name="He W."/>
            <person name="Dai G."/>
            <person name="Sun C."/>
            <person name="Schmutz J."/>
            <person name="Leebens-Mack J.H."/>
            <person name="Li F.W."/>
            <person name="Wang L."/>
        </authorList>
    </citation>
    <scope>NUCLEOTIDE SEQUENCE [LARGE SCALE GENOMIC DNA]</scope>
    <source>
        <strain evidence="2">cv. PW_Plant_1</strain>
    </source>
</reference>
<comment type="caution">
    <text evidence="1">The sequence shown here is derived from an EMBL/GenBank/DDBJ whole genome shotgun (WGS) entry which is preliminary data.</text>
</comment>
<protein>
    <submittedName>
        <fullName evidence="1">Uncharacterized protein</fullName>
    </submittedName>
</protein>
<evidence type="ECO:0000313" key="2">
    <source>
        <dbReference type="Proteomes" id="UP001162992"/>
    </source>
</evidence>